<organism evidence="2 3">
    <name type="scientific">Roseateles aquatilis</name>
    <dbReference type="NCBI Taxonomy" id="431061"/>
    <lineage>
        <taxon>Bacteria</taxon>
        <taxon>Pseudomonadati</taxon>
        <taxon>Pseudomonadota</taxon>
        <taxon>Betaproteobacteria</taxon>
        <taxon>Burkholderiales</taxon>
        <taxon>Sphaerotilaceae</taxon>
        <taxon>Roseateles</taxon>
    </lineage>
</organism>
<name>A0A2D0ALT0_9BURK</name>
<dbReference type="SUPFAM" id="SSF53850">
    <property type="entry name" value="Periplasmic binding protein-like II"/>
    <property type="match status" value="1"/>
</dbReference>
<feature type="region of interest" description="Disordered" evidence="1">
    <location>
        <begin position="74"/>
        <end position="94"/>
    </location>
</feature>
<comment type="caution">
    <text evidence="2">The sequence shown here is derived from an EMBL/GenBank/DDBJ whole genome shotgun (WGS) entry which is preliminary data.</text>
</comment>
<accession>A0A2D0ALT0</accession>
<dbReference type="AlphaFoldDB" id="A0A2D0ALT0"/>
<sequence>MEMRMCHFPDSREVAGGLCWLHTRPTRRARGRGYGMETRDGDHAASDRRRVLAQGCALAGLAMPWLALLAATPGPVSPPSPASPGTAASGSSPVGASASLALRTAAQAGSPAKYGSGDPQRPGLCAEIAAAVLRVDPDLRLDGLDQQVPLRRLELMLGNGDIDVFFCLLASEHRRALMRFLPVPLYRVRHVLAMRTSDARNPRNWDELRAFARRDPLLLAQGTKLSTTLQQADVAFQETARSDRDALQMLMRGRAGAVYGQDINLRHALRASGLEQQIRIGSLAFEEDVQYAVVSRQLPDAAADRVTERLRQLTASGEIARLVERYR</sequence>
<protein>
    <submittedName>
        <fullName evidence="2">Uncharacterized protein</fullName>
    </submittedName>
</protein>
<dbReference type="Proteomes" id="UP000197468">
    <property type="component" value="Unassembled WGS sequence"/>
</dbReference>
<proteinExistence type="predicted"/>
<evidence type="ECO:0000313" key="2">
    <source>
        <dbReference type="EMBL" id="OWQ83121.1"/>
    </source>
</evidence>
<reference evidence="2 3" key="1">
    <citation type="journal article" date="2008" name="Int. J. Syst. Evol. Microbiol.">
        <title>Description of Roseateles aquatilis sp. nov. and Roseateles terrae sp. nov., in the class Betaproteobacteria, and emended description of the genus Roseateles.</title>
        <authorList>
            <person name="Gomila M."/>
            <person name="Bowien B."/>
            <person name="Falsen E."/>
            <person name="Moore E.R."/>
            <person name="Lalucat J."/>
        </authorList>
    </citation>
    <scope>NUCLEOTIDE SEQUENCE [LARGE SCALE GENOMIC DNA]</scope>
    <source>
        <strain evidence="2 3">CCUG 48205</strain>
    </source>
</reference>
<keyword evidence="3" id="KW-1185">Reference proteome</keyword>
<dbReference type="Gene3D" id="3.40.190.10">
    <property type="entry name" value="Periplasmic binding protein-like II"/>
    <property type="match status" value="2"/>
</dbReference>
<evidence type="ECO:0000313" key="3">
    <source>
        <dbReference type="Proteomes" id="UP000197468"/>
    </source>
</evidence>
<dbReference type="EMBL" id="NIOF01000023">
    <property type="protein sequence ID" value="OWQ83121.1"/>
    <property type="molecule type" value="Genomic_DNA"/>
</dbReference>
<evidence type="ECO:0000256" key="1">
    <source>
        <dbReference type="SAM" id="MobiDB-lite"/>
    </source>
</evidence>
<feature type="compositionally biased region" description="Low complexity" evidence="1">
    <location>
        <begin position="83"/>
        <end position="94"/>
    </location>
</feature>
<gene>
    <name evidence="2" type="ORF">CDN99_26900</name>
</gene>